<dbReference type="Proteomes" id="UP000694864">
    <property type="component" value="Chromosome 16"/>
</dbReference>
<dbReference type="PANTHER" id="PTHR47294:SF6">
    <property type="entry name" value="HMA DOMAIN-CONTAINING PROTEIN"/>
    <property type="match status" value="1"/>
</dbReference>
<proteinExistence type="predicted"/>
<evidence type="ECO:0000313" key="1">
    <source>
        <dbReference type="Proteomes" id="UP000694864"/>
    </source>
</evidence>
<keyword evidence="1" id="KW-1185">Reference proteome</keyword>
<dbReference type="PANTHER" id="PTHR47294">
    <property type="entry name" value="OS08G0431150 PROTEIN"/>
    <property type="match status" value="1"/>
</dbReference>
<gene>
    <name evidence="2" type="primary">LOC104750678</name>
</gene>
<protein>
    <submittedName>
        <fullName evidence="2">Uncharacterized protein LOC104750678</fullName>
    </submittedName>
</protein>
<dbReference type="GeneID" id="104750678"/>
<evidence type="ECO:0000313" key="2">
    <source>
        <dbReference type="RefSeq" id="XP_010470813.1"/>
    </source>
</evidence>
<reference evidence="2" key="2">
    <citation type="submission" date="2025-08" db="UniProtKB">
        <authorList>
            <consortium name="RefSeq"/>
        </authorList>
    </citation>
    <scope>IDENTIFICATION</scope>
    <source>
        <tissue evidence="2">Leaf</tissue>
    </source>
</reference>
<sequence>MYDSSFLFGCFYPSSLYNESVMASLSEIVEEEVGTSLRSKLSRTSETSLASVASLSMPLIQEIVLSADIRCSDCQEKVADIMSRMIETYSILVSVLEKKVTLTCTYSGDRRVSKPYGEALLCKISTIKRLICPSRKQQLRVA</sequence>
<reference evidence="1" key="1">
    <citation type="journal article" date="2014" name="Nat. Commun.">
        <title>The emerging biofuel crop Camelina sativa retains a highly undifferentiated hexaploid genome structure.</title>
        <authorList>
            <person name="Kagale S."/>
            <person name="Koh C."/>
            <person name="Nixon J."/>
            <person name="Bollina V."/>
            <person name="Clarke W.E."/>
            <person name="Tuteja R."/>
            <person name="Spillane C."/>
            <person name="Robinson S.J."/>
            <person name="Links M.G."/>
            <person name="Clarke C."/>
            <person name="Higgins E.E."/>
            <person name="Huebert T."/>
            <person name="Sharpe A.G."/>
            <person name="Parkin I.A."/>
        </authorList>
    </citation>
    <scope>NUCLEOTIDE SEQUENCE [LARGE SCALE GENOMIC DNA]</scope>
    <source>
        <strain evidence="1">cv. DH55</strain>
    </source>
</reference>
<dbReference type="RefSeq" id="XP_010470813.1">
    <property type="nucleotide sequence ID" value="XM_010472511.2"/>
</dbReference>
<organism evidence="1 2">
    <name type="scientific">Camelina sativa</name>
    <name type="common">False flax</name>
    <name type="synonym">Myagrum sativum</name>
    <dbReference type="NCBI Taxonomy" id="90675"/>
    <lineage>
        <taxon>Eukaryota</taxon>
        <taxon>Viridiplantae</taxon>
        <taxon>Streptophyta</taxon>
        <taxon>Embryophyta</taxon>
        <taxon>Tracheophyta</taxon>
        <taxon>Spermatophyta</taxon>
        <taxon>Magnoliopsida</taxon>
        <taxon>eudicotyledons</taxon>
        <taxon>Gunneridae</taxon>
        <taxon>Pentapetalae</taxon>
        <taxon>rosids</taxon>
        <taxon>malvids</taxon>
        <taxon>Brassicales</taxon>
        <taxon>Brassicaceae</taxon>
        <taxon>Camelineae</taxon>
        <taxon>Camelina</taxon>
    </lineage>
</organism>
<name>A0ABM0WGL5_CAMSA</name>
<accession>A0ABM0WGL5</accession>